<feature type="domain" description="PPM-type phosphatase" evidence="1">
    <location>
        <begin position="11"/>
        <end position="224"/>
    </location>
</feature>
<name>A0A3E0WFQ9_9GAMM</name>
<organism evidence="2 3">
    <name type="scientific">Alkalilimnicola ehrlichii</name>
    <dbReference type="NCBI Taxonomy" id="351052"/>
    <lineage>
        <taxon>Bacteria</taxon>
        <taxon>Pseudomonadati</taxon>
        <taxon>Pseudomonadota</taxon>
        <taxon>Gammaproteobacteria</taxon>
        <taxon>Chromatiales</taxon>
        <taxon>Ectothiorhodospiraceae</taxon>
        <taxon>Alkalilimnicola</taxon>
    </lineage>
</organism>
<proteinExistence type="predicted"/>
<dbReference type="AlphaFoldDB" id="A0A3E0WFQ9"/>
<dbReference type="Pfam" id="PF13672">
    <property type="entry name" value="PP2C_2"/>
    <property type="match status" value="1"/>
</dbReference>
<protein>
    <recommendedName>
        <fullName evidence="1">PPM-type phosphatase domain-containing protein</fullName>
    </recommendedName>
</protein>
<reference evidence="3" key="1">
    <citation type="submission" date="2017-05" db="EMBL/GenBank/DDBJ databases">
        <authorList>
            <person name="Sharma S."/>
            <person name="Sidhu C."/>
            <person name="Pinnaka A.K."/>
        </authorList>
    </citation>
    <scope>NUCLEOTIDE SEQUENCE [LARGE SCALE GENOMIC DNA]</scope>
    <source>
        <strain evidence="3">AK93</strain>
    </source>
</reference>
<gene>
    <name evidence="2" type="ORF">CAL65_22255</name>
</gene>
<dbReference type="OrthoDB" id="9805674at2"/>
<dbReference type="InterPro" id="IPR036457">
    <property type="entry name" value="PPM-type-like_dom_sf"/>
</dbReference>
<dbReference type="EMBL" id="NFZW01000048">
    <property type="protein sequence ID" value="RFA31568.1"/>
    <property type="molecule type" value="Genomic_DNA"/>
</dbReference>
<keyword evidence="3" id="KW-1185">Reference proteome</keyword>
<evidence type="ECO:0000259" key="1">
    <source>
        <dbReference type="Pfam" id="PF13672"/>
    </source>
</evidence>
<dbReference type="Gene3D" id="3.60.40.10">
    <property type="entry name" value="PPM-type phosphatase domain"/>
    <property type="match status" value="1"/>
</dbReference>
<dbReference type="RefSeq" id="WP_116304309.1">
    <property type="nucleotide sequence ID" value="NZ_NFZV01000052.1"/>
</dbReference>
<dbReference type="Proteomes" id="UP000256763">
    <property type="component" value="Unassembled WGS sequence"/>
</dbReference>
<comment type="caution">
    <text evidence="2">The sequence shown here is derived from an EMBL/GenBank/DDBJ whole genome shotgun (WGS) entry which is preliminary data.</text>
</comment>
<accession>A0A3E0WFQ9</accession>
<sequence>MEWKVAAGIARGPDHERRDEPCQDAFAFQRDGQWLAAVVCDGAGSAAQSELGARHAATVVSRHLLQAASGFTGEDFLGFWRQHIKSGIAYARETLPAADKDLSAFHATIVGVIANAEQALIFHIGDGVAAASNNGEWANCVLSLPENGEFANETFFYTQDTWHRHLRYTLAPEAGEFILMSDGTASFALSRDRKGLDEGFVRPVTHYLKQAEEAQGSQALSGTLNQEQPRRISGDDKTLLWAARLPAPTQ</sequence>
<dbReference type="SUPFAM" id="SSF81606">
    <property type="entry name" value="PP2C-like"/>
    <property type="match status" value="1"/>
</dbReference>
<evidence type="ECO:0000313" key="2">
    <source>
        <dbReference type="EMBL" id="RFA31568.1"/>
    </source>
</evidence>
<evidence type="ECO:0000313" key="3">
    <source>
        <dbReference type="Proteomes" id="UP000256763"/>
    </source>
</evidence>
<dbReference type="InterPro" id="IPR001932">
    <property type="entry name" value="PPM-type_phosphatase-like_dom"/>
</dbReference>